<dbReference type="EMBL" id="JACJJL010000035">
    <property type="protein sequence ID" value="MBM6662921.1"/>
    <property type="molecule type" value="Genomic_DNA"/>
</dbReference>
<reference evidence="1 2" key="1">
    <citation type="journal article" date="2021" name="Sci. Rep.">
        <title>The distribution of antibiotic resistance genes in chicken gut microbiota commensals.</title>
        <authorList>
            <person name="Juricova H."/>
            <person name="Matiasovicova J."/>
            <person name="Kubasova T."/>
            <person name="Cejkova D."/>
            <person name="Rychlik I."/>
        </authorList>
    </citation>
    <scope>NUCLEOTIDE SEQUENCE [LARGE SCALE GENOMIC DNA]</scope>
    <source>
        <strain evidence="1 2">An819</strain>
    </source>
</reference>
<protein>
    <submittedName>
        <fullName evidence="1">Uncharacterized protein</fullName>
    </submittedName>
</protein>
<dbReference type="Proteomes" id="UP000764045">
    <property type="component" value="Unassembled WGS sequence"/>
</dbReference>
<comment type="caution">
    <text evidence="1">The sequence shown here is derived from an EMBL/GenBank/DDBJ whole genome shotgun (WGS) entry which is preliminary data.</text>
</comment>
<name>A0A939B5Y2_9BACT</name>
<dbReference type="RefSeq" id="WP_205111809.1">
    <property type="nucleotide sequence ID" value="NZ_JACJJL010000035.1"/>
</dbReference>
<sequence>MYTIEKFRYQWKRFHHPSMNVDSDVAFFYEVYAKLHRLVEQDAACFDEQLILSLLLYTENTIAVGLDGVYEYRYRCVGNVVFKWCDNLNMDAEATSKVDNLVSQAVADAPCSALRQWMMESVLSGDFMRLGGMLTWFPREDQVMWRIFPDLRFREMMFRRLTGDWQTARQMLWADLAFNWRDKRGDTLVDTIAKQFCYETAFVEGQEKDLLKEAAGILGSIRSERLDTYTVMERKGGQTLDLRHRNSSIFCNVIFPMPVTENVQGRYLAAQLVTYNGKTYLNGSAVWLNKEAMPIWNGETNWNDIQRKEQNAARLTYFTTPFGRRISLYDDLYTVPLDPEEAYYADMGIYLDEPNIFDFLEWLKPSGTVSGAARL</sequence>
<dbReference type="AlphaFoldDB" id="A0A939B5Y2"/>
<keyword evidence="2" id="KW-1185">Reference proteome</keyword>
<proteinExistence type="predicted"/>
<evidence type="ECO:0000313" key="2">
    <source>
        <dbReference type="Proteomes" id="UP000764045"/>
    </source>
</evidence>
<gene>
    <name evidence="1" type="ORF">H6B30_14420</name>
</gene>
<organism evidence="1 2">
    <name type="scientific">Marseilla massiliensis</name>
    <dbReference type="NCBI Taxonomy" id="1841864"/>
    <lineage>
        <taxon>Bacteria</taxon>
        <taxon>Pseudomonadati</taxon>
        <taxon>Bacteroidota</taxon>
        <taxon>Bacteroidia</taxon>
        <taxon>Bacteroidales</taxon>
        <taxon>Prevotellaceae</taxon>
        <taxon>Marseilla</taxon>
    </lineage>
</organism>
<evidence type="ECO:0000313" key="1">
    <source>
        <dbReference type="EMBL" id="MBM6662921.1"/>
    </source>
</evidence>
<accession>A0A939B5Y2</accession>